<protein>
    <submittedName>
        <fullName evidence="2">Uncharacterized protein</fullName>
    </submittedName>
</protein>
<dbReference type="Proteomes" id="UP001281003">
    <property type="component" value="Unassembled WGS sequence"/>
</dbReference>
<feature type="non-terminal residue" evidence="2">
    <location>
        <position position="344"/>
    </location>
</feature>
<evidence type="ECO:0000256" key="1">
    <source>
        <dbReference type="SAM" id="MobiDB-lite"/>
    </source>
</evidence>
<feature type="region of interest" description="Disordered" evidence="1">
    <location>
        <begin position="201"/>
        <end position="220"/>
    </location>
</feature>
<keyword evidence="3" id="KW-1185">Reference proteome</keyword>
<feature type="non-terminal residue" evidence="2">
    <location>
        <position position="1"/>
    </location>
</feature>
<reference evidence="2" key="1">
    <citation type="journal article" date="2023" name="Mol. Phylogenet. Evol.">
        <title>Genome-scale phylogeny and comparative genomics of the fungal order Sordariales.</title>
        <authorList>
            <person name="Hensen N."/>
            <person name="Bonometti L."/>
            <person name="Westerberg I."/>
            <person name="Brannstrom I.O."/>
            <person name="Guillou S."/>
            <person name="Cros-Aarteil S."/>
            <person name="Calhoun S."/>
            <person name="Haridas S."/>
            <person name="Kuo A."/>
            <person name="Mondo S."/>
            <person name="Pangilinan J."/>
            <person name="Riley R."/>
            <person name="LaButti K."/>
            <person name="Andreopoulos B."/>
            <person name="Lipzen A."/>
            <person name="Chen C."/>
            <person name="Yan M."/>
            <person name="Daum C."/>
            <person name="Ng V."/>
            <person name="Clum A."/>
            <person name="Steindorff A."/>
            <person name="Ohm R.A."/>
            <person name="Martin F."/>
            <person name="Silar P."/>
            <person name="Natvig D.O."/>
            <person name="Lalanne C."/>
            <person name="Gautier V."/>
            <person name="Ament-Velasquez S.L."/>
            <person name="Kruys A."/>
            <person name="Hutchinson M.I."/>
            <person name="Powell A.J."/>
            <person name="Barry K."/>
            <person name="Miller A.N."/>
            <person name="Grigoriev I.V."/>
            <person name="Debuchy R."/>
            <person name="Gladieux P."/>
            <person name="Hiltunen Thoren M."/>
            <person name="Johannesson H."/>
        </authorList>
    </citation>
    <scope>NUCLEOTIDE SEQUENCE</scope>
    <source>
        <strain evidence="2">FGSC 1904</strain>
    </source>
</reference>
<evidence type="ECO:0000313" key="2">
    <source>
        <dbReference type="EMBL" id="KAK3399686.1"/>
    </source>
</evidence>
<comment type="caution">
    <text evidence="2">The sequence shown here is derived from an EMBL/GenBank/DDBJ whole genome shotgun (WGS) entry which is preliminary data.</text>
</comment>
<feature type="compositionally biased region" description="Basic and acidic residues" evidence="1">
    <location>
        <begin position="119"/>
        <end position="136"/>
    </location>
</feature>
<feature type="region of interest" description="Disordered" evidence="1">
    <location>
        <begin position="119"/>
        <end position="143"/>
    </location>
</feature>
<accession>A0AAE0PGW4</accession>
<dbReference type="AlphaFoldDB" id="A0AAE0PGW4"/>
<organism evidence="2 3">
    <name type="scientific">Sordaria brevicollis</name>
    <dbReference type="NCBI Taxonomy" id="83679"/>
    <lineage>
        <taxon>Eukaryota</taxon>
        <taxon>Fungi</taxon>
        <taxon>Dikarya</taxon>
        <taxon>Ascomycota</taxon>
        <taxon>Pezizomycotina</taxon>
        <taxon>Sordariomycetes</taxon>
        <taxon>Sordariomycetidae</taxon>
        <taxon>Sordariales</taxon>
        <taxon>Sordariaceae</taxon>
        <taxon>Sordaria</taxon>
    </lineage>
</organism>
<reference evidence="2" key="2">
    <citation type="submission" date="2023-07" db="EMBL/GenBank/DDBJ databases">
        <authorList>
            <consortium name="Lawrence Berkeley National Laboratory"/>
            <person name="Haridas S."/>
            <person name="Hensen N."/>
            <person name="Bonometti L."/>
            <person name="Westerberg I."/>
            <person name="Brannstrom I.O."/>
            <person name="Guillou S."/>
            <person name="Cros-Aarteil S."/>
            <person name="Calhoun S."/>
            <person name="Kuo A."/>
            <person name="Mondo S."/>
            <person name="Pangilinan J."/>
            <person name="Riley R."/>
            <person name="LaButti K."/>
            <person name="Andreopoulos B."/>
            <person name="Lipzen A."/>
            <person name="Chen C."/>
            <person name="Yanf M."/>
            <person name="Daum C."/>
            <person name="Ng V."/>
            <person name="Clum A."/>
            <person name="Steindorff A."/>
            <person name="Ohm R."/>
            <person name="Martin F."/>
            <person name="Silar P."/>
            <person name="Natvig D."/>
            <person name="Lalanne C."/>
            <person name="Gautier V."/>
            <person name="Ament-velasquez S.L."/>
            <person name="Kruys A."/>
            <person name="Hutchinson M.I."/>
            <person name="Powell A.J."/>
            <person name="Barry K."/>
            <person name="Miller A.N."/>
            <person name="Grigoriev I.V."/>
            <person name="Debuchy R."/>
            <person name="Gladieux P."/>
            <person name="Thoren M.H."/>
            <person name="Johannesson H."/>
        </authorList>
    </citation>
    <scope>NUCLEOTIDE SEQUENCE</scope>
    <source>
        <strain evidence="2">FGSC 1904</strain>
    </source>
</reference>
<sequence>APGPAPIQPFRLIRFLKWDVLSPEDRISCWRVIDHIYDNLVDANGVTRSLPALEQWIGHPLRNPILSNNAILAGINFPAEVHSWCSERREDGVLDEAIAQLGQSKPFLVGLEQCLTVQERDNRHSTSREKAKEQPEHPPIPQNLFQSNSDVLAFCRWYRSLTSRPVEQNQADVIGNFHNRAQTAQLLMDAINNEPENMVENANNTEEHDPSEEDNAPQKTHPQVLKVRHISPLSKLALSWELLKHLELKVLGTPPIVPYNNETYPKGDRAYNSYQDRVDALRELLSRSKAAVVNAVETSYLARAVAHPKHEISIKVTNKSVNKTRTRQVQAGQKVLKAAEEKKK</sequence>
<dbReference type="EMBL" id="JAUTDP010000004">
    <property type="protein sequence ID" value="KAK3399686.1"/>
    <property type="molecule type" value="Genomic_DNA"/>
</dbReference>
<proteinExistence type="predicted"/>
<evidence type="ECO:0000313" key="3">
    <source>
        <dbReference type="Proteomes" id="UP001281003"/>
    </source>
</evidence>
<name>A0AAE0PGW4_SORBR</name>
<feature type="region of interest" description="Disordered" evidence="1">
    <location>
        <begin position="325"/>
        <end position="344"/>
    </location>
</feature>
<gene>
    <name evidence="2" type="ORF">B0T20DRAFT_332814</name>
</gene>